<evidence type="ECO:0000259" key="1">
    <source>
        <dbReference type="PROSITE" id="PS50042"/>
    </source>
</evidence>
<dbReference type="Pfam" id="PF00027">
    <property type="entry name" value="cNMP_binding"/>
    <property type="match status" value="1"/>
</dbReference>
<evidence type="ECO:0000259" key="2">
    <source>
        <dbReference type="PROSITE" id="PS51833"/>
    </source>
</evidence>
<organism evidence="3 4">
    <name type="scientific">Thiorhodococcus mannitoliphagus</name>
    <dbReference type="NCBI Taxonomy" id="329406"/>
    <lineage>
        <taxon>Bacteria</taxon>
        <taxon>Pseudomonadati</taxon>
        <taxon>Pseudomonadota</taxon>
        <taxon>Gammaproteobacteria</taxon>
        <taxon>Chromatiales</taxon>
        <taxon>Chromatiaceae</taxon>
        <taxon>Thiorhodococcus</taxon>
    </lineage>
</organism>
<dbReference type="InterPro" id="IPR018490">
    <property type="entry name" value="cNMP-bd_dom_sf"/>
</dbReference>
<keyword evidence="4" id="KW-1185">Reference proteome</keyword>
<evidence type="ECO:0000313" key="3">
    <source>
        <dbReference type="EMBL" id="NEX23307.1"/>
    </source>
</evidence>
<dbReference type="InterPro" id="IPR000595">
    <property type="entry name" value="cNMP-bd_dom"/>
</dbReference>
<dbReference type="InterPro" id="IPR014710">
    <property type="entry name" value="RmlC-like_jellyroll"/>
</dbReference>
<sequence length="461" mass="51187">MGLFWTRRKAPEPPAREFQTPDLRKVRDVAREVGVLPGLPEADLSLIVDAATAIRLSAGQRLFESGEIADRVHVVLTGGIHLKQSGETHVEELGPGDWLSDVDLDQPGIYEATAVARTSTTLLVIDASTFAELDEPLATELRRRIARATIERLRILRGRIETLSRREEVFTDLLYALRAKKGGGFARSPMVKLLFSKVNALPISSMQLLSKMLDERTTKNEIVELVTMDPSLTSTLLRAVNTPLFGFRREITNVGHAIVLMGHDIVYQIIMSESMRRSLPDTAFFQELHRRAVEVSRIASTVSEVLRAGRPAEVATLGLLSDIGFVVIELLKTNNPGLSMLFDDLEPAEMGSELLRGWQLPESLCKSIQFSRYPELAPPHRVPVEVRANVAALYLARCCYEDLHEIADAAPRLFVSDYLAAIGYPDLTPASLLNDRVLPRLRAHRRHLPASLAARVSDASR</sequence>
<comment type="caution">
    <text evidence="3">The sequence shown here is derived from an EMBL/GenBank/DDBJ whole genome shotgun (WGS) entry which is preliminary data.</text>
</comment>
<proteinExistence type="predicted"/>
<reference evidence="3 4" key="2">
    <citation type="submission" date="2020-02" db="EMBL/GenBank/DDBJ databases">
        <title>Genome sequences of Thiorhodococcus mannitoliphagus and Thiorhodococcus minor, purple sulfur photosynthetic bacteria in the gammaproteobacterial family, Chromatiaceae.</title>
        <authorList>
            <person name="Aviles F.A."/>
            <person name="Meyer T.E."/>
            <person name="Kyndt J.A."/>
        </authorList>
    </citation>
    <scope>NUCLEOTIDE SEQUENCE [LARGE SCALE GENOMIC DNA]</scope>
    <source>
        <strain evidence="3 4">DSM 18266</strain>
    </source>
</reference>
<dbReference type="RefSeq" id="WP_164656745.1">
    <property type="nucleotide sequence ID" value="NZ_JAAIJR010000183.1"/>
</dbReference>
<dbReference type="PANTHER" id="PTHR33525">
    <property type="match status" value="1"/>
</dbReference>
<dbReference type="SUPFAM" id="SSF109604">
    <property type="entry name" value="HD-domain/PDEase-like"/>
    <property type="match status" value="1"/>
</dbReference>
<accession>A0A6P1DYB0</accession>
<dbReference type="SMART" id="SM00100">
    <property type="entry name" value="cNMP"/>
    <property type="match status" value="1"/>
</dbReference>
<protein>
    <submittedName>
        <fullName evidence="3">HDOD domain-containing protein</fullName>
    </submittedName>
</protein>
<dbReference type="PANTHER" id="PTHR33525:SF4">
    <property type="entry name" value="CYCLIC DI-GMP PHOSPHODIESTERASE CDGJ"/>
    <property type="match status" value="1"/>
</dbReference>
<dbReference type="InterPro" id="IPR013976">
    <property type="entry name" value="HDOD"/>
</dbReference>
<dbReference type="PROSITE" id="PS51833">
    <property type="entry name" value="HDOD"/>
    <property type="match status" value="1"/>
</dbReference>
<dbReference type="InterPro" id="IPR052340">
    <property type="entry name" value="RNase_Y/CdgJ"/>
</dbReference>
<dbReference type="SUPFAM" id="SSF51206">
    <property type="entry name" value="cAMP-binding domain-like"/>
    <property type="match status" value="1"/>
</dbReference>
<dbReference type="Pfam" id="PF08668">
    <property type="entry name" value="HDOD"/>
    <property type="match status" value="1"/>
</dbReference>
<gene>
    <name evidence="3" type="ORF">G3480_23920</name>
</gene>
<reference evidence="4" key="1">
    <citation type="journal article" date="2020" name="Microbiol. Resour. Announc.">
        <title>Draft Genome Sequences of Thiorhodococcus mannitoliphagus and Thiorhodococcus minor, Purple Sulfur Photosynthetic Bacteria in the Gammaproteobacterial Family Chromatiaceae.</title>
        <authorList>
            <person name="Aviles F.A."/>
            <person name="Meyer T.E."/>
            <person name="Kyndt J.A."/>
        </authorList>
    </citation>
    <scope>NUCLEOTIDE SEQUENCE [LARGE SCALE GENOMIC DNA]</scope>
    <source>
        <strain evidence="4">DSM 18266</strain>
    </source>
</reference>
<feature type="domain" description="HDOD" evidence="2">
    <location>
        <begin position="198"/>
        <end position="374"/>
    </location>
</feature>
<name>A0A6P1DYB0_9GAMM</name>
<evidence type="ECO:0000313" key="4">
    <source>
        <dbReference type="Proteomes" id="UP000471640"/>
    </source>
</evidence>
<dbReference type="AlphaFoldDB" id="A0A6P1DYB0"/>
<feature type="domain" description="Cyclic nucleotide-binding" evidence="1">
    <location>
        <begin position="35"/>
        <end position="133"/>
    </location>
</feature>
<dbReference type="Gene3D" id="2.60.120.10">
    <property type="entry name" value="Jelly Rolls"/>
    <property type="match status" value="1"/>
</dbReference>
<dbReference type="PROSITE" id="PS50042">
    <property type="entry name" value="CNMP_BINDING_3"/>
    <property type="match status" value="1"/>
</dbReference>
<dbReference type="CDD" id="cd00038">
    <property type="entry name" value="CAP_ED"/>
    <property type="match status" value="1"/>
</dbReference>
<dbReference type="EMBL" id="JAAIJR010000183">
    <property type="protein sequence ID" value="NEX23307.1"/>
    <property type="molecule type" value="Genomic_DNA"/>
</dbReference>
<dbReference type="Gene3D" id="1.10.3210.10">
    <property type="entry name" value="Hypothetical protein af1432"/>
    <property type="match status" value="1"/>
</dbReference>
<dbReference type="Proteomes" id="UP000471640">
    <property type="component" value="Unassembled WGS sequence"/>
</dbReference>